<sequence>MKKEVEDPSDVGLLPDGLPTTEEAKEFLEFAQEIEKIIKKELV</sequence>
<evidence type="ECO:0008006" key="3">
    <source>
        <dbReference type="Google" id="ProtNLM"/>
    </source>
</evidence>
<organism evidence="1 2">
    <name type="scientific">Candidatus Termititenax persephonae</name>
    <dbReference type="NCBI Taxonomy" id="2218525"/>
    <lineage>
        <taxon>Bacteria</taxon>
        <taxon>Bacillati</taxon>
        <taxon>Candidatus Margulisiibacteriota</taxon>
        <taxon>Candidatus Termititenacia</taxon>
        <taxon>Candidatus Termititenacales</taxon>
        <taxon>Candidatus Termititenacaceae</taxon>
        <taxon>Candidatus Termititenax</taxon>
    </lineage>
</organism>
<gene>
    <name evidence="1" type="ORF">NO2_1306</name>
</gene>
<accession>A0A388TK01</accession>
<evidence type="ECO:0000313" key="2">
    <source>
        <dbReference type="Proteomes" id="UP000275925"/>
    </source>
</evidence>
<dbReference type="Proteomes" id="UP000275925">
    <property type="component" value="Unassembled WGS sequence"/>
</dbReference>
<dbReference type="EMBL" id="BGZO01000051">
    <property type="protein sequence ID" value="GBR76816.1"/>
    <property type="molecule type" value="Genomic_DNA"/>
</dbReference>
<name>A0A388TK01_9BACT</name>
<reference evidence="1 2" key="1">
    <citation type="journal article" date="2019" name="ISME J.">
        <title>Genome analyses of uncultured TG2/ZB3 bacteria in 'Margulisbacteria' specifically attached to ectosymbiotic spirochetes of protists in the termite gut.</title>
        <authorList>
            <person name="Utami Y.D."/>
            <person name="Kuwahara H."/>
            <person name="Igai K."/>
            <person name="Murakami T."/>
            <person name="Sugaya K."/>
            <person name="Morikawa T."/>
            <person name="Nagura Y."/>
            <person name="Yuki M."/>
            <person name="Deevong P."/>
            <person name="Inoue T."/>
            <person name="Kihara K."/>
            <person name="Lo N."/>
            <person name="Yamada A."/>
            <person name="Ohkuma M."/>
            <person name="Hongoh Y."/>
        </authorList>
    </citation>
    <scope>NUCLEOTIDE SEQUENCE [LARGE SCALE GENOMIC DNA]</scope>
    <source>
        <strain evidence="1">NkOx7-02</strain>
    </source>
</reference>
<dbReference type="AlphaFoldDB" id="A0A388TK01"/>
<keyword evidence="2" id="KW-1185">Reference proteome</keyword>
<proteinExistence type="predicted"/>
<comment type="caution">
    <text evidence="1">The sequence shown here is derived from an EMBL/GenBank/DDBJ whole genome shotgun (WGS) entry which is preliminary data.</text>
</comment>
<protein>
    <recommendedName>
        <fullName evidence="3">HEPN domain-containing protein</fullName>
    </recommendedName>
</protein>
<evidence type="ECO:0000313" key="1">
    <source>
        <dbReference type="EMBL" id="GBR76816.1"/>
    </source>
</evidence>